<comment type="subcellular location">
    <subcellularLocation>
        <location evidence="3">Secreted</location>
    </subcellularLocation>
    <subcellularLocation>
        <location evidence="3">Bacterial flagellum</location>
    </subcellularLocation>
</comment>
<feature type="domain" description="Flagellin N-terminal" evidence="4">
    <location>
        <begin position="11"/>
        <end position="138"/>
    </location>
</feature>
<feature type="domain" description="Flagellin C-terminal" evidence="5">
    <location>
        <begin position="270"/>
        <end position="347"/>
    </location>
</feature>
<dbReference type="Pfam" id="PF00700">
    <property type="entry name" value="Flagellin_C"/>
    <property type="match status" value="1"/>
</dbReference>
<dbReference type="InterPro" id="IPR001029">
    <property type="entry name" value="Flagellin_N"/>
</dbReference>
<dbReference type="Gene3D" id="1.20.1330.10">
    <property type="entry name" value="f41 fragment of flagellin, N-terminal domain"/>
    <property type="match status" value="1"/>
</dbReference>
<protein>
    <recommendedName>
        <fullName evidence="3">Flagellin</fullName>
    </recommendedName>
</protein>
<sequence>MMDRVSPAGVAIGRRSNLQALQAQIARSTAEISSGRKSDPTRELGVGAALLYRLHDDVQQGGALKNSAGLAGERMKTMQTAMTSVGKVMTDISAQILQADVLKQQSFPMLANDAPDVMASIADLLNTDFQGQKVFGGTDSAARPIQNIAALPAQMRSMLDAAVAANGGAALDEAQAASLMADIETAVFGGPASAFHATYYGSASTTGDSDPNLVRIGEGQTLSYDVRADNAAFKDAFHALALTSLLGSDKLQEGAKVALADRAGELMRGAQSSLTTLAGSLGSKQARLERVAEVQARAMDATTAQINDLEAADYYTLSDQVSALQIQLQATYSITAQLSKLSLVNYL</sequence>
<comment type="caution">
    <text evidence="6">The sequence shown here is derived from an EMBL/GenBank/DDBJ whole genome shotgun (WGS) entry which is preliminary data.</text>
</comment>
<evidence type="ECO:0000313" key="7">
    <source>
        <dbReference type="Proteomes" id="UP001518989"/>
    </source>
</evidence>
<evidence type="ECO:0000256" key="1">
    <source>
        <dbReference type="ARBA" id="ARBA00005709"/>
    </source>
</evidence>
<dbReference type="InterPro" id="IPR001492">
    <property type="entry name" value="Flagellin"/>
</dbReference>
<dbReference type="Pfam" id="PF00669">
    <property type="entry name" value="Flagellin_N"/>
    <property type="match status" value="1"/>
</dbReference>
<proteinExistence type="inferred from homology"/>
<keyword evidence="2 3" id="KW-0975">Bacterial flagellum</keyword>
<evidence type="ECO:0000259" key="5">
    <source>
        <dbReference type="Pfam" id="PF00700"/>
    </source>
</evidence>
<keyword evidence="3" id="KW-0964">Secreted</keyword>
<name>A0ABS3KST2_9PROT</name>
<dbReference type="SUPFAM" id="SSF64518">
    <property type="entry name" value="Phase 1 flagellin"/>
    <property type="match status" value="1"/>
</dbReference>
<dbReference type="RefSeq" id="WP_207418542.1">
    <property type="nucleotide sequence ID" value="NZ_CP061177.1"/>
</dbReference>
<evidence type="ECO:0000256" key="3">
    <source>
        <dbReference type="RuleBase" id="RU362073"/>
    </source>
</evidence>
<reference evidence="6 7" key="1">
    <citation type="submission" date="2020-09" db="EMBL/GenBank/DDBJ databases">
        <title>Roseomonas.</title>
        <authorList>
            <person name="Zhu W."/>
        </authorList>
    </citation>
    <scope>NUCLEOTIDE SEQUENCE [LARGE SCALE GENOMIC DNA]</scope>
    <source>
        <strain evidence="6 7">573</strain>
    </source>
</reference>
<dbReference type="InterPro" id="IPR046358">
    <property type="entry name" value="Flagellin_C"/>
</dbReference>
<evidence type="ECO:0000313" key="6">
    <source>
        <dbReference type="EMBL" id="MBO1080527.1"/>
    </source>
</evidence>
<evidence type="ECO:0000256" key="2">
    <source>
        <dbReference type="ARBA" id="ARBA00023143"/>
    </source>
</evidence>
<comment type="similarity">
    <text evidence="1 3">Belongs to the bacterial flagellin family.</text>
</comment>
<evidence type="ECO:0000259" key="4">
    <source>
        <dbReference type="Pfam" id="PF00669"/>
    </source>
</evidence>
<dbReference type="EMBL" id="JACTNG010000009">
    <property type="protein sequence ID" value="MBO1080527.1"/>
    <property type="molecule type" value="Genomic_DNA"/>
</dbReference>
<dbReference type="Proteomes" id="UP001518989">
    <property type="component" value="Unassembled WGS sequence"/>
</dbReference>
<keyword evidence="7" id="KW-1185">Reference proteome</keyword>
<organism evidence="6 7">
    <name type="scientific">Roseomonas haemaphysalidis</name>
    <dbReference type="NCBI Taxonomy" id="2768162"/>
    <lineage>
        <taxon>Bacteria</taxon>
        <taxon>Pseudomonadati</taxon>
        <taxon>Pseudomonadota</taxon>
        <taxon>Alphaproteobacteria</taxon>
        <taxon>Acetobacterales</taxon>
        <taxon>Roseomonadaceae</taxon>
        <taxon>Roseomonas</taxon>
    </lineage>
</organism>
<keyword evidence="6" id="KW-0969">Cilium</keyword>
<dbReference type="PANTHER" id="PTHR42792">
    <property type="entry name" value="FLAGELLIN"/>
    <property type="match status" value="1"/>
</dbReference>
<accession>A0ABS3KST2</accession>
<keyword evidence="6" id="KW-0282">Flagellum</keyword>
<dbReference type="PANTHER" id="PTHR42792:SF1">
    <property type="entry name" value="FLAGELLAR HOOK-ASSOCIATED PROTEIN 3"/>
    <property type="match status" value="1"/>
</dbReference>
<gene>
    <name evidence="6" type="ORF">IAI61_15900</name>
</gene>
<comment type="function">
    <text evidence="3">Flagellin is the subunit protein which polymerizes to form the filaments of bacterial flagella.</text>
</comment>
<keyword evidence="6" id="KW-0966">Cell projection</keyword>